<gene>
    <name evidence="2" type="ORF">L3X38_026052</name>
</gene>
<sequence length="606" mass="68456">MLDCKPVDTPIVQNHHLGEYPDQVPTNKERCQRLVGRLIYLSHTRLDIAYAVSVVSQRRSKGYKDWFDSHEMLDLSFASSKFTRSNKCVLERLDRAICTVKWGRLFSDANKTARLLARIHGIQQALCKGPNEFLSNLEGCLIAEFNNIVDKESLFWKQKSRVQWLQDGDRNTKFFHLTTIIWRRRNKIERLKDRNGGWVEDAEGIKGLAVEYFQGLFNQDAVAPSAMPNKKGFIASKIDLSKAYDRLNWNFIEHVLVELRLPNDLVSLIKSCVTTVRYQLCVNGLRSCSSTWRSILYGTALLSQGLAWMIGKGNSTHLWTDKWVTDAPLAPQEGVSQLTDLNCVVSNFSKNGWWDVNKLRSALHDDLIQKILNVSVGFMGSLPDSHIWRPSPKGVFSVKALEDEVPVNPRHDILVAAHEWFMTSQILHKTSAKIHVSLAWVPRNSGQYKLNVDGTKKSASGCIGLAEDRGIRNLLVEMDFAMAVKLVKNSTTLGLHPVASLASNCWELMGKFDTCALQHIYRERNVVADCIAQWSYNLDLGVCFLDMALSWIGTSLVDHLLGVTRTRHLVCINPVSAPHILNLRSLLSTPSNLEAAWGARCYLSLR</sequence>
<dbReference type="EMBL" id="JAJFAZ020000004">
    <property type="protein sequence ID" value="KAI5335918.1"/>
    <property type="molecule type" value="Genomic_DNA"/>
</dbReference>
<dbReference type="GO" id="GO:0003676">
    <property type="term" value="F:nucleic acid binding"/>
    <property type="evidence" value="ECO:0007669"/>
    <property type="project" value="InterPro"/>
</dbReference>
<name>A0AAD4Z8K8_PRUDU</name>
<dbReference type="InterPro" id="IPR044730">
    <property type="entry name" value="RNase_H-like_dom_plant"/>
</dbReference>
<dbReference type="GO" id="GO:0004523">
    <property type="term" value="F:RNA-DNA hybrid ribonuclease activity"/>
    <property type="evidence" value="ECO:0007669"/>
    <property type="project" value="InterPro"/>
</dbReference>
<organism evidence="2 3">
    <name type="scientific">Prunus dulcis</name>
    <name type="common">Almond</name>
    <name type="synonym">Amygdalus dulcis</name>
    <dbReference type="NCBI Taxonomy" id="3755"/>
    <lineage>
        <taxon>Eukaryota</taxon>
        <taxon>Viridiplantae</taxon>
        <taxon>Streptophyta</taxon>
        <taxon>Embryophyta</taxon>
        <taxon>Tracheophyta</taxon>
        <taxon>Spermatophyta</taxon>
        <taxon>Magnoliopsida</taxon>
        <taxon>eudicotyledons</taxon>
        <taxon>Gunneridae</taxon>
        <taxon>Pentapetalae</taxon>
        <taxon>rosids</taxon>
        <taxon>fabids</taxon>
        <taxon>Rosales</taxon>
        <taxon>Rosaceae</taxon>
        <taxon>Amygdaloideae</taxon>
        <taxon>Amygdaleae</taxon>
        <taxon>Prunus</taxon>
    </lineage>
</organism>
<dbReference type="Proteomes" id="UP001054821">
    <property type="component" value="Chromosome 4"/>
</dbReference>
<dbReference type="PANTHER" id="PTHR47723">
    <property type="entry name" value="OS05G0353850 PROTEIN"/>
    <property type="match status" value="1"/>
</dbReference>
<dbReference type="PANTHER" id="PTHR47723:SF19">
    <property type="entry name" value="POLYNUCLEOTIDYL TRANSFERASE, RIBONUCLEASE H-LIKE SUPERFAMILY PROTEIN"/>
    <property type="match status" value="1"/>
</dbReference>
<comment type="caution">
    <text evidence="2">The sequence shown here is derived from an EMBL/GenBank/DDBJ whole genome shotgun (WGS) entry which is preliminary data.</text>
</comment>
<dbReference type="AlphaFoldDB" id="A0AAD4Z8K8"/>
<dbReference type="CDD" id="cd06222">
    <property type="entry name" value="RNase_H_like"/>
    <property type="match status" value="1"/>
</dbReference>
<dbReference type="Pfam" id="PF13456">
    <property type="entry name" value="RVT_3"/>
    <property type="match status" value="1"/>
</dbReference>
<evidence type="ECO:0000259" key="1">
    <source>
        <dbReference type="Pfam" id="PF13456"/>
    </source>
</evidence>
<proteinExistence type="predicted"/>
<feature type="domain" description="RNase H type-1" evidence="1">
    <location>
        <begin position="465"/>
        <end position="534"/>
    </location>
</feature>
<protein>
    <recommendedName>
        <fullName evidence="1">RNase H type-1 domain-containing protein</fullName>
    </recommendedName>
</protein>
<dbReference type="InterPro" id="IPR053151">
    <property type="entry name" value="RNase_H-like"/>
</dbReference>
<reference evidence="2 3" key="1">
    <citation type="journal article" date="2022" name="G3 (Bethesda)">
        <title>Whole-genome sequence and methylome profiling of the almond [Prunus dulcis (Mill.) D.A. Webb] cultivar 'Nonpareil'.</title>
        <authorList>
            <person name="D'Amico-Willman K.M."/>
            <person name="Ouma W.Z."/>
            <person name="Meulia T."/>
            <person name="Sideli G.M."/>
            <person name="Gradziel T.M."/>
            <person name="Fresnedo-Ramirez J."/>
        </authorList>
    </citation>
    <scope>NUCLEOTIDE SEQUENCE [LARGE SCALE GENOMIC DNA]</scope>
    <source>
        <strain evidence="2">Clone GOH B32 T37-40</strain>
    </source>
</reference>
<evidence type="ECO:0000313" key="3">
    <source>
        <dbReference type="Proteomes" id="UP001054821"/>
    </source>
</evidence>
<keyword evidence="3" id="KW-1185">Reference proteome</keyword>
<accession>A0AAD4Z8K8</accession>
<evidence type="ECO:0000313" key="2">
    <source>
        <dbReference type="EMBL" id="KAI5335918.1"/>
    </source>
</evidence>
<dbReference type="InterPro" id="IPR002156">
    <property type="entry name" value="RNaseH_domain"/>
</dbReference>